<dbReference type="SUPFAM" id="SSF50475">
    <property type="entry name" value="FMN-binding split barrel"/>
    <property type="match status" value="1"/>
</dbReference>
<name>A0A9D1IEH7_9FIRM</name>
<dbReference type="EMBL" id="DVMW01000028">
    <property type="protein sequence ID" value="HIU35837.1"/>
    <property type="molecule type" value="Genomic_DNA"/>
</dbReference>
<comment type="cofactor">
    <cofactor evidence="1">
        <name>FMN</name>
        <dbReference type="ChEBI" id="CHEBI:58210"/>
    </cofactor>
</comment>
<feature type="domain" description="Flavin reductase like" evidence="4">
    <location>
        <begin position="9"/>
        <end position="150"/>
    </location>
</feature>
<comment type="caution">
    <text evidence="5">The sequence shown here is derived from an EMBL/GenBank/DDBJ whole genome shotgun (WGS) entry which is preliminary data.</text>
</comment>
<evidence type="ECO:0000256" key="2">
    <source>
        <dbReference type="ARBA" id="ARBA00022630"/>
    </source>
</evidence>
<evidence type="ECO:0000256" key="1">
    <source>
        <dbReference type="ARBA" id="ARBA00001917"/>
    </source>
</evidence>
<accession>A0A9D1IEH7</accession>
<evidence type="ECO:0000259" key="4">
    <source>
        <dbReference type="SMART" id="SM00903"/>
    </source>
</evidence>
<dbReference type="GO" id="GO:0010181">
    <property type="term" value="F:FMN binding"/>
    <property type="evidence" value="ECO:0007669"/>
    <property type="project" value="InterPro"/>
</dbReference>
<keyword evidence="2" id="KW-0285">Flavoprotein</keyword>
<organism evidence="5 6">
    <name type="scientific">Candidatus Fimenecus excrementigallinarum</name>
    <dbReference type="NCBI Taxonomy" id="2840816"/>
    <lineage>
        <taxon>Bacteria</taxon>
        <taxon>Bacillati</taxon>
        <taxon>Bacillota</taxon>
        <taxon>Clostridia</taxon>
        <taxon>Candidatus Fimenecus</taxon>
    </lineage>
</organism>
<dbReference type="InterPro" id="IPR012349">
    <property type="entry name" value="Split_barrel_FMN-bd"/>
</dbReference>
<evidence type="ECO:0000313" key="6">
    <source>
        <dbReference type="Proteomes" id="UP000824071"/>
    </source>
</evidence>
<reference evidence="5" key="1">
    <citation type="submission" date="2020-10" db="EMBL/GenBank/DDBJ databases">
        <authorList>
            <person name="Gilroy R."/>
        </authorList>
    </citation>
    <scope>NUCLEOTIDE SEQUENCE</scope>
    <source>
        <strain evidence="5">ChiGjej1B1-19959</strain>
    </source>
</reference>
<proteinExistence type="inferred from homology"/>
<dbReference type="PANTHER" id="PTHR43567:SF1">
    <property type="entry name" value="FLAVOREDOXIN"/>
    <property type="match status" value="1"/>
</dbReference>
<dbReference type="GO" id="GO:0016646">
    <property type="term" value="F:oxidoreductase activity, acting on the CH-NH group of donors, NAD or NADP as acceptor"/>
    <property type="evidence" value="ECO:0007669"/>
    <property type="project" value="UniProtKB-ARBA"/>
</dbReference>
<dbReference type="InterPro" id="IPR002563">
    <property type="entry name" value="Flavin_Rdtase-like_dom"/>
</dbReference>
<dbReference type="AlphaFoldDB" id="A0A9D1IEH7"/>
<evidence type="ECO:0000256" key="3">
    <source>
        <dbReference type="ARBA" id="ARBA00038054"/>
    </source>
</evidence>
<sequence length="181" mass="19848">MKKNIGKNLALYPTPLAVVGAMVHHKPNYVLVGHLGIIGHDRVMVSLSKTHYTNRGILENRALTINLVDEAMLPKADYVGRVSGNKTDKSDVFAYDTAETGAPIIRESPLVMECIVDDIYKTEGFESFICKIAAVHADETVLDENGKISYLRLKPVLFEMPTYHYLCTGGVLGACGKIAKP</sequence>
<evidence type="ECO:0000313" key="5">
    <source>
        <dbReference type="EMBL" id="HIU35837.1"/>
    </source>
</evidence>
<dbReference type="SMART" id="SM00903">
    <property type="entry name" value="Flavin_Reduct"/>
    <property type="match status" value="1"/>
</dbReference>
<gene>
    <name evidence="5" type="ORF">IAC53_04415</name>
</gene>
<dbReference type="InterPro" id="IPR052174">
    <property type="entry name" value="Flavoredoxin"/>
</dbReference>
<dbReference type="Proteomes" id="UP000824071">
    <property type="component" value="Unassembled WGS sequence"/>
</dbReference>
<dbReference type="PANTHER" id="PTHR43567">
    <property type="entry name" value="FLAVOREDOXIN-RELATED-RELATED"/>
    <property type="match status" value="1"/>
</dbReference>
<protein>
    <submittedName>
        <fullName evidence="5">Flavin reductase family protein</fullName>
    </submittedName>
</protein>
<reference evidence="5" key="2">
    <citation type="journal article" date="2021" name="PeerJ">
        <title>Extensive microbial diversity within the chicken gut microbiome revealed by metagenomics and culture.</title>
        <authorList>
            <person name="Gilroy R."/>
            <person name="Ravi A."/>
            <person name="Getino M."/>
            <person name="Pursley I."/>
            <person name="Horton D.L."/>
            <person name="Alikhan N.F."/>
            <person name="Baker D."/>
            <person name="Gharbi K."/>
            <person name="Hall N."/>
            <person name="Watson M."/>
            <person name="Adriaenssens E.M."/>
            <person name="Foster-Nyarko E."/>
            <person name="Jarju S."/>
            <person name="Secka A."/>
            <person name="Antonio M."/>
            <person name="Oren A."/>
            <person name="Chaudhuri R.R."/>
            <person name="La Ragione R."/>
            <person name="Hildebrand F."/>
            <person name="Pallen M.J."/>
        </authorList>
    </citation>
    <scope>NUCLEOTIDE SEQUENCE</scope>
    <source>
        <strain evidence="5">ChiGjej1B1-19959</strain>
    </source>
</reference>
<comment type="similarity">
    <text evidence="3">Belongs to the flavoredoxin family.</text>
</comment>
<dbReference type="Gene3D" id="2.30.110.10">
    <property type="entry name" value="Electron Transport, Fmn-binding Protein, Chain A"/>
    <property type="match status" value="1"/>
</dbReference>
<dbReference type="Pfam" id="PF01613">
    <property type="entry name" value="Flavin_Reduct"/>
    <property type="match status" value="1"/>
</dbReference>